<comment type="caution">
    <text evidence="1">The sequence shown here is derived from an EMBL/GenBank/DDBJ whole genome shotgun (WGS) entry which is preliminary data.</text>
</comment>
<dbReference type="EMBL" id="MEIS01000055">
    <property type="protein sequence ID" value="PIT58358.1"/>
    <property type="molecule type" value="Genomic_DNA"/>
</dbReference>
<gene>
    <name evidence="1" type="ORF">BHC49_01765</name>
</gene>
<protein>
    <submittedName>
        <fullName evidence="1">Uncharacterized protein</fullName>
    </submittedName>
</protein>
<evidence type="ECO:0000313" key="1">
    <source>
        <dbReference type="EMBL" id="PIT58358.1"/>
    </source>
</evidence>
<dbReference type="AlphaFoldDB" id="A0A2N9Y0R1"/>
<dbReference type="Proteomes" id="UP000229434">
    <property type="component" value="Unassembled WGS sequence"/>
</dbReference>
<reference evidence="1 2" key="1">
    <citation type="journal article" date="2017" name="MBio">
        <title>Type VI secretion-mediated competition in the bee gut microbiome.</title>
        <authorList>
            <person name="Steele M.I."/>
            <person name="Kwong W.K."/>
            <person name="Powell J.E."/>
            <person name="Whiteley M."/>
            <person name="Moran N.A."/>
        </authorList>
    </citation>
    <scope>NUCLEOTIDE SEQUENCE [LARGE SCALE GENOMIC DNA]</scope>
    <source>
        <strain evidence="1 2">Nev3CBA3</strain>
    </source>
</reference>
<name>A0A2N9Y0R1_9NEIS</name>
<organism evidence="1 2">
    <name type="scientific">Snodgrassella alvi</name>
    <dbReference type="NCBI Taxonomy" id="1196083"/>
    <lineage>
        <taxon>Bacteria</taxon>
        <taxon>Pseudomonadati</taxon>
        <taxon>Pseudomonadota</taxon>
        <taxon>Betaproteobacteria</taxon>
        <taxon>Neisseriales</taxon>
        <taxon>Neisseriaceae</taxon>
        <taxon>Snodgrassella</taxon>
    </lineage>
</organism>
<sequence>MTSRVDFQQVCLTSVERFAAKAKEDECKEIVATITQLAGDIEAATDGLLKARLPRMKREDGSYDTSRCKYFWIGLENAKTKEQQNLVLFESKFGGYPVRISYPCDLKSRTNFTTSAKNRNCLEHSLARMLYSPVIAELIYSLMNEQRTGDGDEYD</sequence>
<accession>A0A2N9Y0R1</accession>
<evidence type="ECO:0000313" key="2">
    <source>
        <dbReference type="Proteomes" id="UP000229434"/>
    </source>
</evidence>
<proteinExistence type="predicted"/>